<dbReference type="InterPro" id="IPR004166">
    <property type="entry name" value="a-kinase_dom"/>
</dbReference>
<proteinExistence type="predicted"/>
<protein>
    <recommendedName>
        <fullName evidence="6">Alpha-type protein kinase domain-containing protein</fullName>
    </recommendedName>
</protein>
<feature type="domain" description="Alpha-type protein kinase" evidence="6">
    <location>
        <begin position="96"/>
        <end position="308"/>
    </location>
</feature>
<dbReference type="GO" id="GO:0005524">
    <property type="term" value="F:ATP binding"/>
    <property type="evidence" value="ECO:0007669"/>
    <property type="project" value="UniProtKB-KW"/>
</dbReference>
<reference evidence="7" key="1">
    <citation type="submission" date="2021-01" db="EMBL/GenBank/DDBJ databases">
        <authorList>
            <person name="Corre E."/>
            <person name="Pelletier E."/>
            <person name="Niang G."/>
            <person name="Scheremetjew M."/>
            <person name="Finn R."/>
            <person name="Kale V."/>
            <person name="Holt S."/>
            <person name="Cochrane G."/>
            <person name="Meng A."/>
            <person name="Brown T."/>
            <person name="Cohen L."/>
        </authorList>
    </citation>
    <scope>NUCLEOTIDE SEQUENCE</scope>
    <source>
        <strain evidence="7">CCCM811</strain>
    </source>
</reference>
<dbReference type="GO" id="GO:1903013">
    <property type="term" value="P:response to differentiation-inducing factor 1"/>
    <property type="evidence" value="ECO:0007669"/>
    <property type="project" value="TreeGrafter"/>
</dbReference>
<dbReference type="CDD" id="cd16968">
    <property type="entry name" value="Alpha_kinase_MHCK_like"/>
    <property type="match status" value="1"/>
</dbReference>
<keyword evidence="4" id="KW-0418">Kinase</keyword>
<accession>A0A6V3JKW3</accession>
<evidence type="ECO:0000256" key="5">
    <source>
        <dbReference type="ARBA" id="ARBA00022840"/>
    </source>
</evidence>
<dbReference type="EMBL" id="HBIV01006801">
    <property type="protein sequence ID" value="CAE0651568.1"/>
    <property type="molecule type" value="Transcribed_RNA"/>
</dbReference>
<gene>
    <name evidence="7" type="ORF">LGLO00237_LOCUS4996</name>
    <name evidence="8" type="ORF">LGLO00237_LOCUS4999</name>
</gene>
<evidence type="ECO:0000256" key="1">
    <source>
        <dbReference type="ARBA" id="ARBA00022527"/>
    </source>
</evidence>
<evidence type="ECO:0000256" key="4">
    <source>
        <dbReference type="ARBA" id="ARBA00022777"/>
    </source>
</evidence>
<evidence type="ECO:0000313" key="8">
    <source>
        <dbReference type="EMBL" id="CAE0651568.1"/>
    </source>
</evidence>
<evidence type="ECO:0000313" key="7">
    <source>
        <dbReference type="EMBL" id="CAE0651563.1"/>
    </source>
</evidence>
<dbReference type="GO" id="GO:0004674">
    <property type="term" value="F:protein serine/threonine kinase activity"/>
    <property type="evidence" value="ECO:0007669"/>
    <property type="project" value="UniProtKB-KW"/>
</dbReference>
<dbReference type="InterPro" id="IPR051852">
    <property type="entry name" value="Alpha-type_PK"/>
</dbReference>
<dbReference type="InterPro" id="IPR011009">
    <property type="entry name" value="Kinase-like_dom_sf"/>
</dbReference>
<sequence length="373" mass="42241">MATIKDGVEHDTKWCNLQNLKKLLTDGLITQTEYSMRRNQLIDELTGTSLTTLAASQYKRRRGSSASDMVQNLPAIIPKPPPDFTDFPAEKSIKYVYDLKTREWTSKEVNLKLDTVPFSRGSLRVVYHMEMEEPGEIEVAGEAKNRYVAKISMNPSDNKNKKVYFRDVETQTIAKYYAEKFNQYHPPKKVDFIKACVLELIQREGNPIVGVEKFIPGPYRKHNSNFGYVSDEERNTPQAFSHFSWEASDHTLLVCDIQGVGDLYTDPQIHHISGEGFGKGNLGMAGISKFLQKHRCNAICRYLKLPQLNAKVSDIGTIPTTRLMALNNIQIVTMVQQAGAQLHSQTAVLPVLKRQVVVDNSKEETRCNRCTVI</sequence>
<dbReference type="Pfam" id="PF02816">
    <property type="entry name" value="Alpha_kinase"/>
    <property type="match status" value="1"/>
</dbReference>
<dbReference type="AlphaFoldDB" id="A0A6V3JKW3"/>
<evidence type="ECO:0000259" key="6">
    <source>
        <dbReference type="PROSITE" id="PS51158"/>
    </source>
</evidence>
<evidence type="ECO:0000256" key="2">
    <source>
        <dbReference type="ARBA" id="ARBA00022679"/>
    </source>
</evidence>
<name>A0A6V3JKW3_9EUKA</name>
<dbReference type="SMART" id="SM00811">
    <property type="entry name" value="Alpha_kinase"/>
    <property type="match status" value="1"/>
</dbReference>
<keyword evidence="2" id="KW-0808">Transferase</keyword>
<dbReference type="Gene3D" id="3.30.200.20">
    <property type="entry name" value="Phosphorylase Kinase, domain 1"/>
    <property type="match status" value="2"/>
</dbReference>
<dbReference type="PANTHER" id="PTHR45992">
    <property type="entry name" value="EUKARYOTIC ELONGATION FACTOR 2 KINASE-RELATED"/>
    <property type="match status" value="1"/>
</dbReference>
<keyword evidence="5" id="KW-0067">ATP-binding</keyword>
<dbReference type="PROSITE" id="PS51158">
    <property type="entry name" value="ALPHA_KINASE"/>
    <property type="match status" value="1"/>
</dbReference>
<evidence type="ECO:0000256" key="3">
    <source>
        <dbReference type="ARBA" id="ARBA00022741"/>
    </source>
</evidence>
<dbReference type="GO" id="GO:0031037">
    <property type="term" value="P:myosin II filament disassembly"/>
    <property type="evidence" value="ECO:0007669"/>
    <property type="project" value="TreeGrafter"/>
</dbReference>
<dbReference type="SUPFAM" id="SSF56112">
    <property type="entry name" value="Protein kinase-like (PK-like)"/>
    <property type="match status" value="1"/>
</dbReference>
<keyword evidence="1" id="KW-0723">Serine/threonine-protein kinase</keyword>
<dbReference type="EMBL" id="HBIV01006798">
    <property type="protein sequence ID" value="CAE0651563.1"/>
    <property type="molecule type" value="Transcribed_RNA"/>
</dbReference>
<dbReference type="Gene3D" id="3.20.200.10">
    <property type="entry name" value="MHCK/EF2 kinase"/>
    <property type="match status" value="1"/>
</dbReference>
<keyword evidence="3" id="KW-0547">Nucleotide-binding</keyword>
<organism evidence="7">
    <name type="scientific">Lotharella globosa</name>
    <dbReference type="NCBI Taxonomy" id="91324"/>
    <lineage>
        <taxon>Eukaryota</taxon>
        <taxon>Sar</taxon>
        <taxon>Rhizaria</taxon>
        <taxon>Cercozoa</taxon>
        <taxon>Chlorarachniophyceae</taxon>
        <taxon>Lotharella</taxon>
    </lineage>
</organism>
<dbReference type="PANTHER" id="PTHR45992:SF2">
    <property type="entry name" value="EUKARYOTIC ELONGATION FACTOR 2 KINASE"/>
    <property type="match status" value="1"/>
</dbReference>